<evidence type="ECO:0000313" key="3">
    <source>
        <dbReference type="Proteomes" id="UP001429984"/>
    </source>
</evidence>
<proteinExistence type="predicted"/>
<feature type="transmembrane region" description="Helical" evidence="1">
    <location>
        <begin position="15"/>
        <end position="34"/>
    </location>
</feature>
<feature type="transmembrane region" description="Helical" evidence="1">
    <location>
        <begin position="119"/>
        <end position="139"/>
    </location>
</feature>
<dbReference type="Proteomes" id="UP001429984">
    <property type="component" value="Unassembled WGS sequence"/>
</dbReference>
<keyword evidence="1" id="KW-0472">Membrane</keyword>
<feature type="transmembrane region" description="Helical" evidence="1">
    <location>
        <begin position="54"/>
        <end position="77"/>
    </location>
</feature>
<evidence type="ECO:0000313" key="2">
    <source>
        <dbReference type="EMBL" id="MBF6024785.1"/>
    </source>
</evidence>
<reference evidence="2 3" key="1">
    <citation type="submission" date="2020-11" db="EMBL/GenBank/DDBJ databases">
        <title>Draft Genome Sequence and Secondary Metabolite Biosynthetic Potential of the Lysobacter niastensis Type strain DSM 18481.</title>
        <authorList>
            <person name="Turrini P."/>
            <person name="Artuso I."/>
            <person name="Tescari M."/>
            <person name="Lugli G.A."/>
            <person name="Frangipani E."/>
            <person name="Ventura M."/>
            <person name="Visca P."/>
        </authorList>
    </citation>
    <scope>NUCLEOTIDE SEQUENCE [LARGE SCALE GENOMIC DNA]</scope>
    <source>
        <strain evidence="2 3">DSM 18481</strain>
    </source>
</reference>
<comment type="caution">
    <text evidence="2">The sequence shown here is derived from an EMBL/GenBank/DDBJ whole genome shotgun (WGS) entry which is preliminary data.</text>
</comment>
<keyword evidence="1" id="KW-0812">Transmembrane</keyword>
<organism evidence="2 3">
    <name type="scientific">Lysobacter niastensis</name>
    <dbReference type="NCBI Taxonomy" id="380629"/>
    <lineage>
        <taxon>Bacteria</taxon>
        <taxon>Pseudomonadati</taxon>
        <taxon>Pseudomonadota</taxon>
        <taxon>Gammaproteobacteria</taxon>
        <taxon>Lysobacterales</taxon>
        <taxon>Lysobacteraceae</taxon>
        <taxon>Lysobacter</taxon>
    </lineage>
</organism>
<gene>
    <name evidence="2" type="ORF">IU514_12180</name>
</gene>
<keyword evidence="1" id="KW-1133">Transmembrane helix</keyword>
<accession>A0ABS0B706</accession>
<keyword evidence="3" id="KW-1185">Reference proteome</keyword>
<protein>
    <recommendedName>
        <fullName evidence="4">DUF3899 domain-containing protein</fullName>
    </recommendedName>
</protein>
<evidence type="ECO:0008006" key="4">
    <source>
        <dbReference type="Google" id="ProtNLM"/>
    </source>
</evidence>
<evidence type="ECO:0000256" key="1">
    <source>
        <dbReference type="SAM" id="Phobius"/>
    </source>
</evidence>
<name>A0ABS0B706_9GAMM</name>
<dbReference type="RefSeq" id="WP_194931377.1">
    <property type="nucleotide sequence ID" value="NZ_JADLZT010000006.1"/>
</dbReference>
<dbReference type="EMBL" id="JADLZT010000006">
    <property type="protein sequence ID" value="MBF6024785.1"/>
    <property type="molecule type" value="Genomic_DNA"/>
</dbReference>
<sequence>MEIHRADKAYRSRTLWLLAIIVMLCALLLWQLNLWLRGVTEHLGSSNPETLRHWLRMLFTGLGLALAVPAAGLGLGLRRLGYAARLQGRFPPQDWKTLRDVRVLRDRPALVWARRVERLGFSALVLALGLLAWVAWAWWRYSSS</sequence>